<sequence>MILLLFLLMLILIAILYFKYNSIIASQKRQIILLSKKNTELRNKINRRNSSLKDIMIKFTLPQCSDAVTNTACNLYVAPINNSLVINSLEKDIKLKVLDCAEVTDDIWFRVAFNCDDDLNNKGWIKEEYITKISI</sequence>
<dbReference type="Proteomes" id="UP000075531">
    <property type="component" value="Unassembled WGS sequence"/>
</dbReference>
<keyword evidence="2" id="KW-1185">Reference proteome</keyword>
<name>A0A151B3W6_9CLOT</name>
<dbReference type="EMBL" id="LTBA01000018">
    <property type="protein sequence ID" value="KYH34347.1"/>
    <property type="molecule type" value="Genomic_DNA"/>
</dbReference>
<dbReference type="OrthoDB" id="1925115at2"/>
<reference evidence="1 2" key="1">
    <citation type="submission" date="2016-02" db="EMBL/GenBank/DDBJ databases">
        <title>Genome sequence of Clostridium tepidiprofundi DSM 19306.</title>
        <authorList>
            <person name="Poehlein A."/>
            <person name="Daniel R."/>
        </authorList>
    </citation>
    <scope>NUCLEOTIDE SEQUENCE [LARGE SCALE GENOMIC DNA]</scope>
    <source>
        <strain evidence="1 2">DSM 19306</strain>
    </source>
</reference>
<evidence type="ECO:0008006" key="3">
    <source>
        <dbReference type="Google" id="ProtNLM"/>
    </source>
</evidence>
<proteinExistence type="predicted"/>
<dbReference type="STRING" id="1121338.CLTEP_16700"/>
<organism evidence="1 2">
    <name type="scientific">Clostridium tepidiprofundi DSM 19306</name>
    <dbReference type="NCBI Taxonomy" id="1121338"/>
    <lineage>
        <taxon>Bacteria</taxon>
        <taxon>Bacillati</taxon>
        <taxon>Bacillota</taxon>
        <taxon>Clostridia</taxon>
        <taxon>Eubacteriales</taxon>
        <taxon>Clostridiaceae</taxon>
        <taxon>Clostridium</taxon>
    </lineage>
</organism>
<dbReference type="Gene3D" id="2.30.30.40">
    <property type="entry name" value="SH3 Domains"/>
    <property type="match status" value="1"/>
</dbReference>
<gene>
    <name evidence="1" type="ORF">CLTEP_16700</name>
</gene>
<dbReference type="RefSeq" id="WP_066825279.1">
    <property type="nucleotide sequence ID" value="NZ_LTBA01000018.1"/>
</dbReference>
<evidence type="ECO:0000313" key="2">
    <source>
        <dbReference type="Proteomes" id="UP000075531"/>
    </source>
</evidence>
<dbReference type="AlphaFoldDB" id="A0A151B3W6"/>
<comment type="caution">
    <text evidence="1">The sequence shown here is derived from an EMBL/GenBank/DDBJ whole genome shotgun (WGS) entry which is preliminary data.</text>
</comment>
<protein>
    <recommendedName>
        <fullName evidence="3">Bacterial SH3 domain protein</fullName>
    </recommendedName>
</protein>
<evidence type="ECO:0000313" key="1">
    <source>
        <dbReference type="EMBL" id="KYH34347.1"/>
    </source>
</evidence>
<dbReference type="PATRIC" id="fig|1121338.3.peg.1719"/>
<accession>A0A151B3W6</accession>